<evidence type="ECO:0000259" key="1">
    <source>
        <dbReference type="Pfam" id="PF13577"/>
    </source>
</evidence>
<dbReference type="InterPro" id="IPR037401">
    <property type="entry name" value="SnoaL-like"/>
</dbReference>
<dbReference type="AlphaFoldDB" id="A0A6J6XJU0"/>
<organism evidence="2">
    <name type="scientific">freshwater metagenome</name>
    <dbReference type="NCBI Taxonomy" id="449393"/>
    <lineage>
        <taxon>unclassified sequences</taxon>
        <taxon>metagenomes</taxon>
        <taxon>ecological metagenomes</taxon>
    </lineage>
</organism>
<sequence>MTEYNTPEMHQIEMLLYKYCDYVDRIATEELHDLFSEDAVIDYGFNRIFSGREAIVNLLSSRLCLYSATSHHLSNVQITNLTTNTAECSSYIYAWHQLENGSTAEVWGRYFDQVVKENTSWKISKRTIRAAGSRGFTTPDNLPSAFEPIVRNQG</sequence>
<gene>
    <name evidence="2" type="ORF">UFOPK3004_00328</name>
</gene>
<proteinExistence type="predicted"/>
<dbReference type="Pfam" id="PF13577">
    <property type="entry name" value="SnoaL_4"/>
    <property type="match status" value="1"/>
</dbReference>
<dbReference type="InterPro" id="IPR032710">
    <property type="entry name" value="NTF2-like_dom_sf"/>
</dbReference>
<feature type="domain" description="SnoaL-like" evidence="1">
    <location>
        <begin position="9"/>
        <end position="127"/>
    </location>
</feature>
<evidence type="ECO:0000313" key="2">
    <source>
        <dbReference type="EMBL" id="CAB4795478.1"/>
    </source>
</evidence>
<name>A0A6J6XJU0_9ZZZZ</name>
<dbReference type="CDD" id="cd00531">
    <property type="entry name" value="NTF2_like"/>
    <property type="match status" value="1"/>
</dbReference>
<protein>
    <submittedName>
        <fullName evidence="2">Unannotated protein</fullName>
    </submittedName>
</protein>
<dbReference type="EMBL" id="CAFAAL010000015">
    <property type="protein sequence ID" value="CAB4795478.1"/>
    <property type="molecule type" value="Genomic_DNA"/>
</dbReference>
<dbReference type="SUPFAM" id="SSF54427">
    <property type="entry name" value="NTF2-like"/>
    <property type="match status" value="1"/>
</dbReference>
<reference evidence="2" key="1">
    <citation type="submission" date="2020-05" db="EMBL/GenBank/DDBJ databases">
        <authorList>
            <person name="Chiriac C."/>
            <person name="Salcher M."/>
            <person name="Ghai R."/>
            <person name="Kavagutti S V."/>
        </authorList>
    </citation>
    <scope>NUCLEOTIDE SEQUENCE</scope>
</reference>
<dbReference type="Gene3D" id="3.10.450.50">
    <property type="match status" value="1"/>
</dbReference>
<accession>A0A6J6XJU0</accession>